<keyword evidence="3" id="KW-0472">Membrane</keyword>
<accession>A0A420ECY9</accession>
<keyword evidence="1 2" id="KW-0238">DNA-binding</keyword>
<keyword evidence="3" id="KW-1133">Transmembrane helix</keyword>
<organism evidence="5 6">
    <name type="scientific">Alginatibacterium sediminis</name>
    <dbReference type="NCBI Taxonomy" id="2164068"/>
    <lineage>
        <taxon>Bacteria</taxon>
        <taxon>Pseudomonadati</taxon>
        <taxon>Pseudomonadota</taxon>
        <taxon>Gammaproteobacteria</taxon>
        <taxon>Alteromonadales</taxon>
        <taxon>Alteromonadaceae</taxon>
        <taxon>Alginatibacterium</taxon>
    </lineage>
</organism>
<sequence>MQSPCYRLSNLLSFEPLKQQLYDENGEVVQTLGNNEAKALMILIDRRDQIVTRERLQEEVWRKQGLEVDDSSITQAISNLRKLLNDDSKTPQFIRTVPKKGYIYIGDATPISFEQLGAVNSKRLNLPLWQWGMWAMSTCMIIAAISFVFVPKPDFRLPEFQKVEFEGINYYASGVKPDDFLDNISEIADCTDSYRQQLKLQDSKNVVIFRRGNNISLSLIDPRDSSAGRPNRSTNIYFKNLEAWDIGC</sequence>
<dbReference type="SMART" id="SM00862">
    <property type="entry name" value="Trans_reg_C"/>
    <property type="match status" value="1"/>
</dbReference>
<evidence type="ECO:0000256" key="1">
    <source>
        <dbReference type="ARBA" id="ARBA00023125"/>
    </source>
</evidence>
<evidence type="ECO:0000256" key="2">
    <source>
        <dbReference type="PROSITE-ProRule" id="PRU01091"/>
    </source>
</evidence>
<keyword evidence="3" id="KW-0812">Transmembrane</keyword>
<dbReference type="Gene3D" id="1.10.10.10">
    <property type="entry name" value="Winged helix-like DNA-binding domain superfamily/Winged helix DNA-binding domain"/>
    <property type="match status" value="1"/>
</dbReference>
<feature type="DNA-binding region" description="OmpR/PhoB-type" evidence="2">
    <location>
        <begin position="3"/>
        <end position="106"/>
    </location>
</feature>
<proteinExistence type="predicted"/>
<name>A0A420ECY9_9ALTE</name>
<dbReference type="RefSeq" id="WP_120354571.1">
    <property type="nucleotide sequence ID" value="NZ_RAQO01000005.1"/>
</dbReference>
<dbReference type="SUPFAM" id="SSF46894">
    <property type="entry name" value="C-terminal effector domain of the bipartite response regulators"/>
    <property type="match status" value="1"/>
</dbReference>
<feature type="transmembrane region" description="Helical" evidence="3">
    <location>
        <begin position="131"/>
        <end position="150"/>
    </location>
</feature>
<evidence type="ECO:0000259" key="4">
    <source>
        <dbReference type="PROSITE" id="PS51755"/>
    </source>
</evidence>
<dbReference type="PROSITE" id="PS51755">
    <property type="entry name" value="OMPR_PHOB"/>
    <property type="match status" value="1"/>
</dbReference>
<dbReference type="InterPro" id="IPR001867">
    <property type="entry name" value="OmpR/PhoB-type_DNA-bd"/>
</dbReference>
<dbReference type="InterPro" id="IPR036388">
    <property type="entry name" value="WH-like_DNA-bd_sf"/>
</dbReference>
<gene>
    <name evidence="5" type="ORF">DBZ36_08770</name>
</gene>
<comment type="caution">
    <text evidence="5">The sequence shown here is derived from an EMBL/GenBank/DDBJ whole genome shotgun (WGS) entry which is preliminary data.</text>
</comment>
<evidence type="ECO:0000313" key="6">
    <source>
        <dbReference type="Proteomes" id="UP000286482"/>
    </source>
</evidence>
<dbReference type="Pfam" id="PF00486">
    <property type="entry name" value="Trans_reg_C"/>
    <property type="match status" value="1"/>
</dbReference>
<evidence type="ECO:0000256" key="3">
    <source>
        <dbReference type="SAM" id="Phobius"/>
    </source>
</evidence>
<reference evidence="5 6" key="1">
    <citation type="submission" date="2018-09" db="EMBL/GenBank/DDBJ databases">
        <authorList>
            <person name="Wang Z."/>
        </authorList>
    </citation>
    <scope>NUCLEOTIDE SEQUENCE [LARGE SCALE GENOMIC DNA]</scope>
    <source>
        <strain evidence="5 6">ALS 81</strain>
    </source>
</reference>
<dbReference type="Proteomes" id="UP000286482">
    <property type="component" value="Unassembled WGS sequence"/>
</dbReference>
<evidence type="ECO:0000313" key="5">
    <source>
        <dbReference type="EMBL" id="RKF18492.1"/>
    </source>
</evidence>
<feature type="domain" description="OmpR/PhoB-type" evidence="4">
    <location>
        <begin position="3"/>
        <end position="106"/>
    </location>
</feature>
<dbReference type="GO" id="GO:0000160">
    <property type="term" value="P:phosphorelay signal transduction system"/>
    <property type="evidence" value="ECO:0007669"/>
    <property type="project" value="InterPro"/>
</dbReference>
<protein>
    <recommendedName>
        <fullName evidence="4">OmpR/PhoB-type domain-containing protein</fullName>
    </recommendedName>
</protein>
<keyword evidence="6" id="KW-1185">Reference proteome</keyword>
<dbReference type="InterPro" id="IPR016032">
    <property type="entry name" value="Sig_transdc_resp-reg_C-effctor"/>
</dbReference>
<dbReference type="AlphaFoldDB" id="A0A420ECY9"/>
<dbReference type="CDD" id="cd00383">
    <property type="entry name" value="trans_reg_C"/>
    <property type="match status" value="1"/>
</dbReference>
<dbReference type="EMBL" id="RAQO01000005">
    <property type="protein sequence ID" value="RKF18492.1"/>
    <property type="molecule type" value="Genomic_DNA"/>
</dbReference>
<dbReference type="GO" id="GO:0003677">
    <property type="term" value="F:DNA binding"/>
    <property type="evidence" value="ECO:0007669"/>
    <property type="project" value="UniProtKB-UniRule"/>
</dbReference>
<dbReference type="OrthoDB" id="8430416at2"/>
<dbReference type="GO" id="GO:0006355">
    <property type="term" value="P:regulation of DNA-templated transcription"/>
    <property type="evidence" value="ECO:0007669"/>
    <property type="project" value="InterPro"/>
</dbReference>